<reference evidence="1 2" key="1">
    <citation type="journal article" date="2022" name="Genome Biol. Evol.">
        <title>The Spruce Budworm Genome: Reconstructing the Evolutionary History of Antifreeze Proteins.</title>
        <authorList>
            <person name="Beliveau C."/>
            <person name="Gagne P."/>
            <person name="Picq S."/>
            <person name="Vernygora O."/>
            <person name="Keeling C.I."/>
            <person name="Pinkney K."/>
            <person name="Doucet D."/>
            <person name="Wen F."/>
            <person name="Johnston J.S."/>
            <person name="Maaroufi H."/>
            <person name="Boyle B."/>
            <person name="Laroche J."/>
            <person name="Dewar K."/>
            <person name="Juretic N."/>
            <person name="Blackburn G."/>
            <person name="Nisole A."/>
            <person name="Brunet B."/>
            <person name="Brandao M."/>
            <person name="Lumley L."/>
            <person name="Duan J."/>
            <person name="Quan G."/>
            <person name="Lucarotti C.J."/>
            <person name="Roe A.D."/>
            <person name="Sperling F.A.H."/>
            <person name="Levesque R.C."/>
            <person name="Cusson M."/>
        </authorList>
    </citation>
    <scope>NUCLEOTIDE SEQUENCE [LARGE SCALE GENOMIC DNA]</scope>
    <source>
        <strain evidence="1">Glfc:IPQL:Cfum</strain>
    </source>
</reference>
<evidence type="ECO:0000313" key="1">
    <source>
        <dbReference type="EMBL" id="KAI8432781.1"/>
    </source>
</evidence>
<comment type="caution">
    <text evidence="1">The sequence shown here is derived from an EMBL/GenBank/DDBJ whole genome shotgun (WGS) entry which is preliminary data.</text>
</comment>
<dbReference type="Proteomes" id="UP001064048">
    <property type="component" value="Chromosome 24"/>
</dbReference>
<proteinExistence type="predicted"/>
<dbReference type="EMBL" id="CM046124">
    <property type="protein sequence ID" value="KAI8432781.1"/>
    <property type="molecule type" value="Genomic_DNA"/>
</dbReference>
<name>A0ACC0K9R6_CHOFU</name>
<gene>
    <name evidence="1" type="ORF">MSG28_013740</name>
</gene>
<protein>
    <submittedName>
        <fullName evidence="1">Uncharacterized protein</fullName>
    </submittedName>
</protein>
<sequence length="111" mass="12710">MQQRLPGFFSCGIIRNVHPSTEEEWLSIAQEFNEKWNFPNCIGAVDGKHCVIQAPINSGSDFFNYKSTFSVVLMAIVDANYNFIYSPILVVRAEYQMAEFSETLLSIKNYK</sequence>
<organism evidence="1 2">
    <name type="scientific">Choristoneura fumiferana</name>
    <name type="common">Spruce budworm moth</name>
    <name type="synonym">Archips fumiferana</name>
    <dbReference type="NCBI Taxonomy" id="7141"/>
    <lineage>
        <taxon>Eukaryota</taxon>
        <taxon>Metazoa</taxon>
        <taxon>Ecdysozoa</taxon>
        <taxon>Arthropoda</taxon>
        <taxon>Hexapoda</taxon>
        <taxon>Insecta</taxon>
        <taxon>Pterygota</taxon>
        <taxon>Neoptera</taxon>
        <taxon>Endopterygota</taxon>
        <taxon>Lepidoptera</taxon>
        <taxon>Glossata</taxon>
        <taxon>Ditrysia</taxon>
        <taxon>Tortricoidea</taxon>
        <taxon>Tortricidae</taxon>
        <taxon>Tortricinae</taxon>
        <taxon>Choristoneura</taxon>
    </lineage>
</organism>
<keyword evidence="2" id="KW-1185">Reference proteome</keyword>
<accession>A0ACC0K9R6</accession>
<evidence type="ECO:0000313" key="2">
    <source>
        <dbReference type="Proteomes" id="UP001064048"/>
    </source>
</evidence>